<dbReference type="RefSeq" id="WP_345063201.1">
    <property type="nucleotide sequence ID" value="NZ_BAABCN010000002.1"/>
</dbReference>
<dbReference type="Gene3D" id="3.30.465.10">
    <property type="match status" value="1"/>
</dbReference>
<reference evidence="8" key="1">
    <citation type="journal article" date="2019" name="Int. J. Syst. Evol. Microbiol.">
        <title>The Global Catalogue of Microorganisms (GCM) 10K type strain sequencing project: providing services to taxonomists for standard genome sequencing and annotation.</title>
        <authorList>
            <consortium name="The Broad Institute Genomics Platform"/>
            <consortium name="The Broad Institute Genome Sequencing Center for Infectious Disease"/>
            <person name="Wu L."/>
            <person name="Ma J."/>
        </authorList>
    </citation>
    <scope>NUCLEOTIDE SEQUENCE [LARGE SCALE GENOMIC DNA]</scope>
    <source>
        <strain evidence="8">JCM 17021</strain>
    </source>
</reference>
<keyword evidence="8" id="KW-1185">Reference proteome</keyword>
<proteinExistence type="inferred from homology"/>
<dbReference type="InterPro" id="IPR016167">
    <property type="entry name" value="FAD-bd_PCMH_sub1"/>
</dbReference>
<evidence type="ECO:0000313" key="8">
    <source>
        <dbReference type="Proteomes" id="UP001501803"/>
    </source>
</evidence>
<dbReference type="EMBL" id="BAABCN010000002">
    <property type="protein sequence ID" value="GAA3869640.1"/>
    <property type="molecule type" value="Genomic_DNA"/>
</dbReference>
<gene>
    <name evidence="7" type="ORF">GCM10022381_11140</name>
</gene>
<comment type="similarity">
    <text evidence="2">Belongs to the oxygen-dependent FAD-linked oxidoreductase family.</text>
</comment>
<dbReference type="Proteomes" id="UP001501803">
    <property type="component" value="Unassembled WGS sequence"/>
</dbReference>
<dbReference type="PROSITE" id="PS51387">
    <property type="entry name" value="FAD_PCMH"/>
    <property type="match status" value="1"/>
</dbReference>
<organism evidence="7 8">
    <name type="scientific">Leifsonia kafniensis</name>
    <dbReference type="NCBI Taxonomy" id="475957"/>
    <lineage>
        <taxon>Bacteria</taxon>
        <taxon>Bacillati</taxon>
        <taxon>Actinomycetota</taxon>
        <taxon>Actinomycetes</taxon>
        <taxon>Micrococcales</taxon>
        <taxon>Microbacteriaceae</taxon>
        <taxon>Leifsonia</taxon>
    </lineage>
</organism>
<feature type="domain" description="FAD-binding PCMH-type" evidence="6">
    <location>
        <begin position="41"/>
        <end position="209"/>
    </location>
</feature>
<dbReference type="InterPro" id="IPR016166">
    <property type="entry name" value="FAD-bd_PCMH"/>
</dbReference>
<comment type="caution">
    <text evidence="7">The sequence shown here is derived from an EMBL/GenBank/DDBJ whole genome shotgun (WGS) entry which is preliminary data.</text>
</comment>
<evidence type="ECO:0000256" key="1">
    <source>
        <dbReference type="ARBA" id="ARBA00001974"/>
    </source>
</evidence>
<dbReference type="InterPro" id="IPR006094">
    <property type="entry name" value="Oxid_FAD_bind_N"/>
</dbReference>
<dbReference type="InterPro" id="IPR050416">
    <property type="entry name" value="FAD-linked_Oxidoreductase"/>
</dbReference>
<dbReference type="PANTHER" id="PTHR42973:SF39">
    <property type="entry name" value="FAD-BINDING PCMH-TYPE DOMAIN-CONTAINING PROTEIN"/>
    <property type="match status" value="1"/>
</dbReference>
<keyword evidence="5" id="KW-0560">Oxidoreductase</keyword>
<evidence type="ECO:0000256" key="4">
    <source>
        <dbReference type="ARBA" id="ARBA00022827"/>
    </source>
</evidence>
<dbReference type="Pfam" id="PF01565">
    <property type="entry name" value="FAD_binding_4"/>
    <property type="match status" value="1"/>
</dbReference>
<evidence type="ECO:0000313" key="7">
    <source>
        <dbReference type="EMBL" id="GAA3869640.1"/>
    </source>
</evidence>
<keyword evidence="3" id="KW-0285">Flavoprotein</keyword>
<dbReference type="SUPFAM" id="SSF56176">
    <property type="entry name" value="FAD-binding/transporter-associated domain-like"/>
    <property type="match status" value="1"/>
</dbReference>
<dbReference type="InterPro" id="IPR016169">
    <property type="entry name" value="FAD-bd_PCMH_sub2"/>
</dbReference>
<comment type="cofactor">
    <cofactor evidence="1">
        <name>FAD</name>
        <dbReference type="ChEBI" id="CHEBI:57692"/>
    </cofactor>
</comment>
<evidence type="ECO:0000256" key="2">
    <source>
        <dbReference type="ARBA" id="ARBA00005466"/>
    </source>
</evidence>
<protein>
    <submittedName>
        <fullName evidence="7">FAD-binding oxidoreductase</fullName>
    </submittedName>
</protein>
<dbReference type="PANTHER" id="PTHR42973">
    <property type="entry name" value="BINDING OXIDOREDUCTASE, PUTATIVE (AFU_ORTHOLOGUE AFUA_1G17690)-RELATED"/>
    <property type="match status" value="1"/>
</dbReference>
<dbReference type="Gene3D" id="3.30.43.10">
    <property type="entry name" value="Uridine Diphospho-n-acetylenolpyruvylglucosamine Reductase, domain 2"/>
    <property type="match status" value="1"/>
</dbReference>
<dbReference type="Gene3D" id="3.40.462.20">
    <property type="match status" value="1"/>
</dbReference>
<keyword evidence="4" id="KW-0274">FAD</keyword>
<name>A0ABP7KAJ8_9MICO</name>
<evidence type="ECO:0000256" key="5">
    <source>
        <dbReference type="ARBA" id="ARBA00023002"/>
    </source>
</evidence>
<evidence type="ECO:0000256" key="3">
    <source>
        <dbReference type="ARBA" id="ARBA00022630"/>
    </source>
</evidence>
<dbReference type="InterPro" id="IPR036318">
    <property type="entry name" value="FAD-bd_PCMH-like_sf"/>
</dbReference>
<accession>A0ABP7KAJ8</accession>
<evidence type="ECO:0000259" key="6">
    <source>
        <dbReference type="PROSITE" id="PS51387"/>
    </source>
</evidence>
<sequence>MTFTSHHESAFEELAKLLDGAVIRPGDATWDEARAAWNLAIDQQPAAVVTPSHVEDIGLILKAAHATGLDVSVQPGGHGANGDLAGCILLRPSAFDEVTVHVEERFARVGAGVRFGALLPALEGTGLIALAGTTPDVNVTGYMLSGGHSWFSRWKGLAAHSIRAVELVDAAGELRRVTAESDPELLWALRGGGGLFGVVTALEIDLFEAPELFGGKILFPGAAAEAVFTLVDAVMAEAPDELTIFPGLLNMPDAPFVPEPMRGQTFATADVVFVGPADAGSALLAPLLAGVTPLADMTRPFTISQLGEVADEPQDPSAALDWSATLTDMSGSAWADLIAGFRTASPAGLTMVVARPLGGAIASTGSRSGSDTTGVVGHLDADYLIFAAAFVMDPTRVLDLDDIFGPLEDAVAGRTVQLTVPTFLVHGQGLADAYGEADLARLAEIKRRVDPYDVIRSNRGLPA</sequence>